<dbReference type="Proteomes" id="UP001596084">
    <property type="component" value="Unassembled WGS sequence"/>
</dbReference>
<evidence type="ECO:0000256" key="3">
    <source>
        <dbReference type="ARBA" id="ARBA00022989"/>
    </source>
</evidence>
<evidence type="ECO:0000256" key="4">
    <source>
        <dbReference type="ARBA" id="ARBA00023136"/>
    </source>
</evidence>
<reference evidence="8" key="1">
    <citation type="journal article" date="2019" name="Int. J. Syst. Evol. Microbiol.">
        <title>The Global Catalogue of Microorganisms (GCM) 10K type strain sequencing project: providing services to taxonomists for standard genome sequencing and annotation.</title>
        <authorList>
            <consortium name="The Broad Institute Genomics Platform"/>
            <consortium name="The Broad Institute Genome Sequencing Center for Infectious Disease"/>
            <person name="Wu L."/>
            <person name="Ma J."/>
        </authorList>
    </citation>
    <scope>NUCLEOTIDE SEQUENCE [LARGE SCALE GENOMIC DNA]</scope>
    <source>
        <strain evidence="8">CGMCC 4.7277</strain>
    </source>
</reference>
<comment type="subcellular location">
    <subcellularLocation>
        <location evidence="1">Endomembrane system</location>
        <topology evidence="1">Multi-pass membrane protein</topology>
    </subcellularLocation>
</comment>
<dbReference type="GO" id="GO:0032259">
    <property type="term" value="P:methylation"/>
    <property type="evidence" value="ECO:0007669"/>
    <property type="project" value="UniProtKB-KW"/>
</dbReference>
<feature type="transmembrane region" description="Helical" evidence="5">
    <location>
        <begin position="30"/>
        <end position="49"/>
    </location>
</feature>
<dbReference type="PANTHER" id="PTHR43847:SF1">
    <property type="entry name" value="BLL3993 PROTEIN"/>
    <property type="match status" value="1"/>
</dbReference>
<evidence type="ECO:0000256" key="6">
    <source>
        <dbReference type="SAM" id="SignalP"/>
    </source>
</evidence>
<dbReference type="PANTHER" id="PTHR43847">
    <property type="entry name" value="BLL3993 PROTEIN"/>
    <property type="match status" value="1"/>
</dbReference>
<evidence type="ECO:0000256" key="5">
    <source>
        <dbReference type="SAM" id="Phobius"/>
    </source>
</evidence>
<dbReference type="Gene3D" id="1.20.120.1630">
    <property type="match status" value="1"/>
</dbReference>
<comment type="caution">
    <text evidence="7">The sequence shown here is derived from an EMBL/GenBank/DDBJ whole genome shotgun (WGS) entry which is preliminary data.</text>
</comment>
<keyword evidence="6" id="KW-0732">Signal</keyword>
<protein>
    <submittedName>
        <fullName evidence="7">Methyltransferase family protein</fullName>
        <ecNumber evidence="7">2.1.1.100</ecNumber>
        <ecNumber evidence="7">2.1.1.334</ecNumber>
    </submittedName>
</protein>
<sequence>MGTLLVALQFGLLIMLAALAAPNVLHGDIPAGALMMAGISVALIAWALIHNRPGNFNIYPEPKFRGVLVTTGPYRWIRHPMYTSLLLGAAALAWTCNTFIGWGTWSMLAIVLFMKSTLEEQGMRKQHPGYAAYTLRSKRFLPWLF</sequence>
<dbReference type="InterPro" id="IPR052527">
    <property type="entry name" value="Metal_cation-efflux_comp"/>
</dbReference>
<evidence type="ECO:0000256" key="2">
    <source>
        <dbReference type="ARBA" id="ARBA00022692"/>
    </source>
</evidence>
<evidence type="ECO:0000313" key="7">
    <source>
        <dbReference type="EMBL" id="MFC5523681.1"/>
    </source>
</evidence>
<feature type="transmembrane region" description="Helical" evidence="5">
    <location>
        <begin position="85"/>
        <end position="114"/>
    </location>
</feature>
<keyword evidence="2 5" id="KW-0812">Transmembrane</keyword>
<keyword evidence="4 5" id="KW-0472">Membrane</keyword>
<proteinExistence type="predicted"/>
<keyword evidence="7" id="KW-0808">Transferase</keyword>
<dbReference type="Pfam" id="PF04191">
    <property type="entry name" value="PEMT"/>
    <property type="match status" value="1"/>
</dbReference>
<dbReference type="EMBL" id="JBHSMX010000066">
    <property type="protein sequence ID" value="MFC5523681.1"/>
    <property type="molecule type" value="Genomic_DNA"/>
</dbReference>
<dbReference type="InterPro" id="IPR007318">
    <property type="entry name" value="Phopholipid_MeTrfase"/>
</dbReference>
<name>A0ABW0QFL6_9BURK</name>
<evidence type="ECO:0000256" key="1">
    <source>
        <dbReference type="ARBA" id="ARBA00004127"/>
    </source>
</evidence>
<dbReference type="RefSeq" id="WP_068834772.1">
    <property type="nucleotide sequence ID" value="NZ_JBHSMX010000066.1"/>
</dbReference>
<dbReference type="GO" id="GO:0004671">
    <property type="term" value="F:protein C-terminal S-isoprenylcysteine carboxyl O-methyltransferase activity"/>
    <property type="evidence" value="ECO:0007669"/>
    <property type="project" value="UniProtKB-EC"/>
</dbReference>
<keyword evidence="8" id="KW-1185">Reference proteome</keyword>
<evidence type="ECO:0000313" key="8">
    <source>
        <dbReference type="Proteomes" id="UP001596084"/>
    </source>
</evidence>
<accession>A0ABW0QFL6</accession>
<dbReference type="EC" id="2.1.1.100" evidence="7"/>
<organism evidence="7 8">
    <name type="scientific">Polaromonas jejuensis</name>
    <dbReference type="NCBI Taxonomy" id="457502"/>
    <lineage>
        <taxon>Bacteria</taxon>
        <taxon>Pseudomonadati</taxon>
        <taxon>Pseudomonadota</taxon>
        <taxon>Betaproteobacteria</taxon>
        <taxon>Burkholderiales</taxon>
        <taxon>Comamonadaceae</taxon>
        <taxon>Polaromonas</taxon>
    </lineage>
</organism>
<dbReference type="EC" id="2.1.1.334" evidence="7"/>
<feature type="chain" id="PRO_5046832125" evidence="6">
    <location>
        <begin position="21"/>
        <end position="145"/>
    </location>
</feature>
<keyword evidence="3 5" id="KW-1133">Transmembrane helix</keyword>
<gene>
    <name evidence="7" type="ORF">ACFPP7_22575</name>
</gene>
<keyword evidence="7" id="KW-0489">Methyltransferase</keyword>
<feature type="signal peptide" evidence="6">
    <location>
        <begin position="1"/>
        <end position="20"/>
    </location>
</feature>